<dbReference type="Proteomes" id="UP001174936">
    <property type="component" value="Unassembled WGS sequence"/>
</dbReference>
<evidence type="ECO:0000313" key="3">
    <source>
        <dbReference type="Proteomes" id="UP001174936"/>
    </source>
</evidence>
<evidence type="ECO:0000256" key="1">
    <source>
        <dbReference type="SAM" id="MobiDB-lite"/>
    </source>
</evidence>
<evidence type="ECO:0000313" key="2">
    <source>
        <dbReference type="EMBL" id="KAK0655585.1"/>
    </source>
</evidence>
<protein>
    <submittedName>
        <fullName evidence="2">Uncharacterized protein</fullName>
    </submittedName>
</protein>
<accession>A0AA39YPD8</accession>
<keyword evidence="3" id="KW-1185">Reference proteome</keyword>
<feature type="compositionally biased region" description="Polar residues" evidence="1">
    <location>
        <begin position="38"/>
        <end position="56"/>
    </location>
</feature>
<dbReference type="EMBL" id="JAULSV010000001">
    <property type="protein sequence ID" value="KAK0655585.1"/>
    <property type="molecule type" value="Genomic_DNA"/>
</dbReference>
<feature type="region of interest" description="Disordered" evidence="1">
    <location>
        <begin position="1"/>
        <end position="182"/>
    </location>
</feature>
<name>A0AA39YPD8_9PEZI</name>
<feature type="compositionally biased region" description="Pro residues" evidence="1">
    <location>
        <begin position="1"/>
        <end position="16"/>
    </location>
</feature>
<dbReference type="AlphaFoldDB" id="A0AA39YPD8"/>
<gene>
    <name evidence="2" type="ORF">B0T16DRAFT_384429</name>
</gene>
<sequence>MSSPRPPRYPPPQPPSPRRRRAPSDVSFGQAVSFPEQPGTSSNATASLAPTQQSEIWDNLPDETGNNRTDEWPRVQNVARHTPVFRSNSIKSQHGEIITPRRDSSLPRISEPAASPTWNSYEFSGAELDPGGLSPLTSRSPVRRRAPSPERSRDDVSPLSSPSRSVGGNPGGSTQRDEQRAV</sequence>
<proteinExistence type="predicted"/>
<organism evidence="2 3">
    <name type="scientific">Cercophora newfieldiana</name>
    <dbReference type="NCBI Taxonomy" id="92897"/>
    <lineage>
        <taxon>Eukaryota</taxon>
        <taxon>Fungi</taxon>
        <taxon>Dikarya</taxon>
        <taxon>Ascomycota</taxon>
        <taxon>Pezizomycotina</taxon>
        <taxon>Sordariomycetes</taxon>
        <taxon>Sordariomycetidae</taxon>
        <taxon>Sordariales</taxon>
        <taxon>Lasiosphaeriaceae</taxon>
        <taxon>Cercophora</taxon>
    </lineage>
</organism>
<comment type="caution">
    <text evidence="2">The sequence shown here is derived from an EMBL/GenBank/DDBJ whole genome shotgun (WGS) entry which is preliminary data.</text>
</comment>
<feature type="compositionally biased region" description="Basic and acidic residues" evidence="1">
    <location>
        <begin position="147"/>
        <end position="156"/>
    </location>
</feature>
<reference evidence="2" key="1">
    <citation type="submission" date="2023-06" db="EMBL/GenBank/DDBJ databases">
        <title>Genome-scale phylogeny and comparative genomics of the fungal order Sordariales.</title>
        <authorList>
            <consortium name="Lawrence Berkeley National Laboratory"/>
            <person name="Hensen N."/>
            <person name="Bonometti L."/>
            <person name="Westerberg I."/>
            <person name="Brannstrom I.O."/>
            <person name="Guillou S."/>
            <person name="Cros-Aarteil S."/>
            <person name="Calhoun S."/>
            <person name="Haridas S."/>
            <person name="Kuo A."/>
            <person name="Mondo S."/>
            <person name="Pangilinan J."/>
            <person name="Riley R."/>
            <person name="Labutti K."/>
            <person name="Andreopoulos B."/>
            <person name="Lipzen A."/>
            <person name="Chen C."/>
            <person name="Yanf M."/>
            <person name="Daum C."/>
            <person name="Ng V."/>
            <person name="Clum A."/>
            <person name="Steindorff A."/>
            <person name="Ohm R."/>
            <person name="Martin F."/>
            <person name="Silar P."/>
            <person name="Natvig D."/>
            <person name="Lalanne C."/>
            <person name="Gautier V."/>
            <person name="Ament-Velasquez S.L."/>
            <person name="Kruys A."/>
            <person name="Hutchinson M.I."/>
            <person name="Powell A.J."/>
            <person name="Barry K."/>
            <person name="Miller A.N."/>
            <person name="Grigoriev I.V."/>
            <person name="Debuchy R."/>
            <person name="Gladieux P."/>
            <person name="Thoren M.H."/>
            <person name="Johannesson H."/>
        </authorList>
    </citation>
    <scope>NUCLEOTIDE SEQUENCE</scope>
    <source>
        <strain evidence="2">SMH2532-1</strain>
    </source>
</reference>